<dbReference type="InterPro" id="IPR021136">
    <property type="entry name" value="Flagellar_hook_control-like_C"/>
</dbReference>
<feature type="domain" description="Flagellar hook-length control protein-like C-terminal" evidence="2">
    <location>
        <begin position="473"/>
        <end position="547"/>
    </location>
</feature>
<reference evidence="4" key="1">
    <citation type="journal article" date="2019" name="Int. J. Syst. Evol. Microbiol.">
        <title>The Global Catalogue of Microorganisms (GCM) 10K type strain sequencing project: providing services to taxonomists for standard genome sequencing and annotation.</title>
        <authorList>
            <consortium name="The Broad Institute Genomics Platform"/>
            <consortium name="The Broad Institute Genome Sequencing Center for Infectious Disease"/>
            <person name="Wu L."/>
            <person name="Ma J."/>
        </authorList>
    </citation>
    <scope>NUCLEOTIDE SEQUENCE [LARGE SCALE GENOMIC DNA]</scope>
    <source>
        <strain evidence="4">CGMCC 1.15480</strain>
    </source>
</reference>
<feature type="compositionally biased region" description="Basic and acidic residues" evidence="1">
    <location>
        <begin position="160"/>
        <end position="174"/>
    </location>
</feature>
<feature type="region of interest" description="Disordered" evidence="1">
    <location>
        <begin position="134"/>
        <end position="281"/>
    </location>
</feature>
<dbReference type="EMBL" id="BMJI01000037">
    <property type="protein sequence ID" value="GGD01039.1"/>
    <property type="molecule type" value="Genomic_DNA"/>
</dbReference>
<protein>
    <recommendedName>
        <fullName evidence="2">Flagellar hook-length control protein-like C-terminal domain-containing protein</fullName>
    </recommendedName>
</protein>
<organism evidence="3 4">
    <name type="scientific">Tersicoccus solisilvae</name>
    <dbReference type="NCBI Taxonomy" id="1882339"/>
    <lineage>
        <taxon>Bacteria</taxon>
        <taxon>Bacillati</taxon>
        <taxon>Actinomycetota</taxon>
        <taxon>Actinomycetes</taxon>
        <taxon>Micrococcales</taxon>
        <taxon>Micrococcaceae</taxon>
        <taxon>Tersicoccus</taxon>
    </lineage>
</organism>
<dbReference type="InterPro" id="IPR038610">
    <property type="entry name" value="FliK-like_C_sf"/>
</dbReference>
<dbReference type="CDD" id="cd17470">
    <property type="entry name" value="T3SS_Flik_C"/>
    <property type="match status" value="1"/>
</dbReference>
<comment type="caution">
    <text evidence="3">The sequence shown here is derived from an EMBL/GenBank/DDBJ whole genome shotgun (WGS) entry which is preliminary data.</text>
</comment>
<dbReference type="RefSeq" id="WP_188669244.1">
    <property type="nucleotide sequence ID" value="NZ_BMJI01000037.1"/>
</dbReference>
<feature type="compositionally biased region" description="Low complexity" evidence="1">
    <location>
        <begin position="179"/>
        <end position="190"/>
    </location>
</feature>
<sequence>MSPLSAGLTGATTTDGHVRVVGGRAEQADGGSSAGRFAARLQDALVGADTTSPGAGSGAPSVAGTAAPLDAAADAGWTGAGTIVAGAAAACTTAAGTTAPGPPLATATATVALAGSVLPAPVIAVPGGSDADAGPAGLPRAGARGPLRSLPVLAPTAGGRSERAAAGDASEPRDGSAGGSAAEPAATHPETTGRARVAADTHATAGVPTPGDDTVPGAVTGGTTTKGPIVPVPAATPTGSAATGSDASVPEPSLVRGRSTAADTDVRGLETVPAGSTSTTDAVVVPSPTALTATVPTTTVPTTTVPTAVVSTAVPAATVPAATVPTAAAPAAVPTAAVSTAAAPAAVPNAAVPTAAVSTGAPGSGAQPDGTAGVHAPVPSAPATVTPVAAPLAGGEFPPPAPAAAVLPGARQVGEPSAEGTPADGVGSTAAIPTAVAAHPPVAAVAAAPPTPPAPGHPQLHAQLGRALAGLRTAGEGRHQLTIAVRPHDLGPVTVQAMIENGVVRIELFAPTDAGRDAVRSALADLRRSLAETGLSADLDLSDRSAPHPGSETDRRTGDRDGGRQRPSDGSDRVGATGAGTAVPVAPPGGARPDRSPAHLDVLV</sequence>
<keyword evidence="4" id="KW-1185">Reference proteome</keyword>
<evidence type="ECO:0000256" key="1">
    <source>
        <dbReference type="SAM" id="MobiDB-lite"/>
    </source>
</evidence>
<feature type="compositionally biased region" description="Low complexity" evidence="1">
    <location>
        <begin position="211"/>
        <end position="249"/>
    </location>
</feature>
<name>A0ABQ1PQJ8_9MICC</name>
<evidence type="ECO:0000313" key="3">
    <source>
        <dbReference type="EMBL" id="GGD01039.1"/>
    </source>
</evidence>
<gene>
    <name evidence="3" type="ORF">GCM10011512_29930</name>
</gene>
<feature type="compositionally biased region" description="Low complexity" evidence="1">
    <location>
        <begin position="134"/>
        <end position="148"/>
    </location>
</feature>
<dbReference type="Proteomes" id="UP000597761">
    <property type="component" value="Unassembled WGS sequence"/>
</dbReference>
<feature type="compositionally biased region" description="Basic and acidic residues" evidence="1">
    <location>
        <begin position="541"/>
        <end position="572"/>
    </location>
</feature>
<feature type="compositionally biased region" description="Low complexity" evidence="1">
    <location>
        <begin position="574"/>
        <end position="591"/>
    </location>
</feature>
<feature type="region of interest" description="Disordered" evidence="1">
    <location>
        <begin position="355"/>
        <end position="379"/>
    </location>
</feature>
<feature type="region of interest" description="Disordered" evidence="1">
    <location>
        <begin position="538"/>
        <end position="604"/>
    </location>
</feature>
<evidence type="ECO:0000259" key="2">
    <source>
        <dbReference type="Pfam" id="PF02120"/>
    </source>
</evidence>
<evidence type="ECO:0000313" key="4">
    <source>
        <dbReference type="Proteomes" id="UP000597761"/>
    </source>
</evidence>
<dbReference type="Gene3D" id="3.30.750.140">
    <property type="match status" value="1"/>
</dbReference>
<proteinExistence type="predicted"/>
<accession>A0ABQ1PQJ8</accession>
<dbReference type="Pfam" id="PF02120">
    <property type="entry name" value="Flg_hook"/>
    <property type="match status" value="1"/>
</dbReference>